<dbReference type="PANTHER" id="PTHR43682">
    <property type="entry name" value="LACTATE UTILIZATION PROTEIN C"/>
    <property type="match status" value="1"/>
</dbReference>
<evidence type="ECO:0000313" key="2">
    <source>
        <dbReference type="EMBL" id="KIF83381.1"/>
    </source>
</evidence>
<evidence type="ECO:0000259" key="1">
    <source>
        <dbReference type="Pfam" id="PF02589"/>
    </source>
</evidence>
<sequence>MDTSAARQAILGRIRKAQGRPGESTPAEREAAEAYMAQHSCGPRPDIGPDLVLRFMEQAIRMSDTVDEVASLADVPAAVARYLDSIGVASKAIAWKTLEGMAWRDAGVDVEFRPPRNEDLVGITGTFCAIAETGTLMLLSGVDTYSSASLLPETHIAVVSASRIVASMEEAFALARAEHGALPRAVNFISGPSRTGDIEQTIVLGAHGPYRVHVVLVRGK</sequence>
<dbReference type="InterPro" id="IPR003741">
    <property type="entry name" value="LUD_dom"/>
</dbReference>
<dbReference type="InterPro" id="IPR037171">
    <property type="entry name" value="NagB/RpiA_transferase-like"/>
</dbReference>
<name>A0A0C2BZE6_9BURK</name>
<dbReference type="SUPFAM" id="SSF100950">
    <property type="entry name" value="NagB/RpiA/CoA transferase-like"/>
    <property type="match status" value="1"/>
</dbReference>
<organism evidence="2 3">
    <name type="scientific">Noviherbaspirillum autotrophicum</name>
    <dbReference type="NCBI Taxonomy" id="709839"/>
    <lineage>
        <taxon>Bacteria</taxon>
        <taxon>Pseudomonadati</taxon>
        <taxon>Pseudomonadota</taxon>
        <taxon>Betaproteobacteria</taxon>
        <taxon>Burkholderiales</taxon>
        <taxon>Oxalobacteraceae</taxon>
        <taxon>Noviherbaspirillum</taxon>
    </lineage>
</organism>
<comment type="caution">
    <text evidence="2">The sequence shown here is derived from an EMBL/GenBank/DDBJ whole genome shotgun (WGS) entry which is preliminary data.</text>
</comment>
<dbReference type="OrthoDB" id="9794157at2"/>
<dbReference type="AlphaFoldDB" id="A0A0C2BZE6"/>
<keyword evidence="3" id="KW-1185">Reference proteome</keyword>
<dbReference type="Gene3D" id="3.40.50.10420">
    <property type="entry name" value="NagB/RpiA/CoA transferase-like"/>
    <property type="match status" value="1"/>
</dbReference>
<proteinExistence type="predicted"/>
<dbReference type="Proteomes" id="UP000031572">
    <property type="component" value="Unassembled WGS sequence"/>
</dbReference>
<dbReference type="Pfam" id="PF02589">
    <property type="entry name" value="LUD_dom"/>
    <property type="match status" value="1"/>
</dbReference>
<dbReference type="PANTHER" id="PTHR43682:SF1">
    <property type="entry name" value="LACTATE UTILIZATION PROTEIN C"/>
    <property type="match status" value="1"/>
</dbReference>
<dbReference type="InterPro" id="IPR024185">
    <property type="entry name" value="FTHF_cligase-like_sf"/>
</dbReference>
<dbReference type="RefSeq" id="WP_040042007.1">
    <property type="nucleotide sequence ID" value="NZ_JWJG01000028.1"/>
</dbReference>
<accession>A0A0C2BZE6</accession>
<dbReference type="STRING" id="709839.TSA66_25140"/>
<gene>
    <name evidence="2" type="ORF">TSA66_25140</name>
</gene>
<protein>
    <submittedName>
        <fullName evidence="2">Membrane protein</fullName>
    </submittedName>
</protein>
<reference evidence="2 3" key="1">
    <citation type="submission" date="2014-12" db="EMBL/GenBank/DDBJ databases">
        <title>Denitrispirillum autotrophicum gen. nov., sp. nov., Denitrifying, Facultatively Autotrophic Bacteria Isolated from Rice Paddy Soil.</title>
        <authorList>
            <person name="Ishii S."/>
            <person name="Ashida N."/>
            <person name="Ohno H."/>
            <person name="Otsuka S."/>
            <person name="Yokota A."/>
            <person name="Senoo K."/>
        </authorList>
    </citation>
    <scope>NUCLEOTIDE SEQUENCE [LARGE SCALE GENOMIC DNA]</scope>
    <source>
        <strain evidence="2 3">TSA66</strain>
    </source>
</reference>
<dbReference type="EMBL" id="JWJG01000028">
    <property type="protein sequence ID" value="KIF83381.1"/>
    <property type="molecule type" value="Genomic_DNA"/>
</dbReference>
<evidence type="ECO:0000313" key="3">
    <source>
        <dbReference type="Proteomes" id="UP000031572"/>
    </source>
</evidence>
<feature type="domain" description="LUD" evidence="1">
    <location>
        <begin position="121"/>
        <end position="217"/>
    </location>
</feature>